<dbReference type="Pfam" id="PF09972">
    <property type="entry name" value="DUF2207"/>
    <property type="match status" value="1"/>
</dbReference>
<evidence type="ECO:0000256" key="1">
    <source>
        <dbReference type="SAM" id="MobiDB-lite"/>
    </source>
</evidence>
<feature type="chain" id="PRO_5045680433" evidence="3">
    <location>
        <begin position="25"/>
        <end position="341"/>
    </location>
</feature>
<gene>
    <name evidence="5" type="ORF">MF672_035745</name>
</gene>
<evidence type="ECO:0000313" key="6">
    <source>
        <dbReference type="Proteomes" id="UP001317259"/>
    </source>
</evidence>
<feature type="compositionally biased region" description="Gly residues" evidence="1">
    <location>
        <begin position="320"/>
        <end position="341"/>
    </location>
</feature>
<reference evidence="5 6" key="1">
    <citation type="submission" date="2022-04" db="EMBL/GenBank/DDBJ databases">
        <title>Genome draft of Actinomadura sp. ATCC 31491.</title>
        <authorList>
            <person name="Shi X."/>
            <person name="Du Y."/>
        </authorList>
    </citation>
    <scope>NUCLEOTIDE SEQUENCE [LARGE SCALE GENOMIC DNA]</scope>
    <source>
        <strain evidence="5 6">ATCC 31491</strain>
    </source>
</reference>
<feature type="signal peptide" evidence="3">
    <location>
        <begin position="1"/>
        <end position="24"/>
    </location>
</feature>
<keyword evidence="6" id="KW-1185">Reference proteome</keyword>
<name>A0ABT0G3I6_9ACTN</name>
<feature type="compositionally biased region" description="Low complexity" evidence="1">
    <location>
        <begin position="305"/>
        <end position="319"/>
    </location>
</feature>
<dbReference type="RefSeq" id="WP_242376311.1">
    <property type="nucleotide sequence ID" value="NZ_JAKRKC020000002.1"/>
</dbReference>
<evidence type="ECO:0000256" key="3">
    <source>
        <dbReference type="SAM" id="SignalP"/>
    </source>
</evidence>
<evidence type="ECO:0000313" key="5">
    <source>
        <dbReference type="EMBL" id="MCK2219112.1"/>
    </source>
</evidence>
<evidence type="ECO:0000259" key="4">
    <source>
        <dbReference type="Pfam" id="PF09972"/>
    </source>
</evidence>
<proteinExistence type="predicted"/>
<sequence>MRKLLSSISMLPLLYGALTTPAAAADDPIYTLPGTSVLAEVGRDGRVEVTENHTFTWRQQGHGAYLDIPLTAGVRVDDITVSEAGTAYRRGPDAAVGADRPAGTYGTACCAAARQRVTWYFSAAAGTTRTFTVRYTVRGAVTLYSDQAFLRLPVWGEHWPQTLDALRVEIRLPGGGGPGQGVLESAKDPALKVDATARTAAMTERGIGPGRSRTVELAFPTGLLDGRPASAATAPGSGAPRLAGLRAEPAVGKGWFDLLWSDPARAVGVIVLAVLVLGMVGFFVVAVIAEVREGRARRRAGATGGRSVSSSYGSSASTGSYGGGAGGGSGTSGGGGGGGAW</sequence>
<comment type="caution">
    <text evidence="5">The sequence shown here is derived from an EMBL/GenBank/DDBJ whole genome shotgun (WGS) entry which is preliminary data.</text>
</comment>
<evidence type="ECO:0000256" key="2">
    <source>
        <dbReference type="SAM" id="Phobius"/>
    </source>
</evidence>
<dbReference type="InterPro" id="IPR018702">
    <property type="entry name" value="DUF2207"/>
</dbReference>
<keyword evidence="2" id="KW-1133">Transmembrane helix</keyword>
<keyword evidence="2" id="KW-0472">Membrane</keyword>
<feature type="domain" description="DUF2207" evidence="4">
    <location>
        <begin position="36"/>
        <end position="219"/>
    </location>
</feature>
<feature type="transmembrane region" description="Helical" evidence="2">
    <location>
        <begin position="266"/>
        <end position="289"/>
    </location>
</feature>
<protein>
    <submittedName>
        <fullName evidence="5">DUF2207 domain-containing protein</fullName>
    </submittedName>
</protein>
<feature type="region of interest" description="Disordered" evidence="1">
    <location>
        <begin position="296"/>
        <end position="341"/>
    </location>
</feature>
<dbReference type="EMBL" id="JAKRKC020000002">
    <property type="protein sequence ID" value="MCK2219112.1"/>
    <property type="molecule type" value="Genomic_DNA"/>
</dbReference>
<keyword evidence="2" id="KW-0812">Transmembrane</keyword>
<dbReference type="Proteomes" id="UP001317259">
    <property type="component" value="Unassembled WGS sequence"/>
</dbReference>
<accession>A0ABT0G3I6</accession>
<keyword evidence="3" id="KW-0732">Signal</keyword>
<organism evidence="5 6">
    <name type="scientific">Actinomadura luzonensis</name>
    <dbReference type="NCBI Taxonomy" id="2805427"/>
    <lineage>
        <taxon>Bacteria</taxon>
        <taxon>Bacillati</taxon>
        <taxon>Actinomycetota</taxon>
        <taxon>Actinomycetes</taxon>
        <taxon>Streptosporangiales</taxon>
        <taxon>Thermomonosporaceae</taxon>
        <taxon>Actinomadura</taxon>
    </lineage>
</organism>